<evidence type="ECO:0000313" key="3">
    <source>
        <dbReference type="Proteomes" id="UP001240643"/>
    </source>
</evidence>
<keyword evidence="3" id="KW-1185">Reference proteome</keyword>
<dbReference type="InterPro" id="IPR029056">
    <property type="entry name" value="Ribokinase-like"/>
</dbReference>
<name>A0ABU0LZC1_9BACT</name>
<protein>
    <submittedName>
        <fullName evidence="2">Fructose-1-phosphate kinase PfkB-like protein</fullName>
    </submittedName>
</protein>
<dbReference type="PANTHER" id="PTHR46566">
    <property type="entry name" value="1-PHOSPHOFRUCTOKINASE-RELATED"/>
    <property type="match status" value="1"/>
</dbReference>
<feature type="domain" description="Carbohydrate kinase PfkB" evidence="1">
    <location>
        <begin position="182"/>
        <end position="350"/>
    </location>
</feature>
<dbReference type="Pfam" id="PF00294">
    <property type="entry name" value="PfkB"/>
    <property type="match status" value="1"/>
</dbReference>
<accession>A0ABU0LZC1</accession>
<reference evidence="2" key="1">
    <citation type="submission" date="2023-07" db="EMBL/GenBank/DDBJ databases">
        <title>Genomic Encyclopedia of Type Strains, Phase IV (KMG-IV): sequencing the most valuable type-strain genomes for metagenomic binning, comparative biology and taxonomic classification.</title>
        <authorList>
            <person name="Goeker M."/>
        </authorList>
    </citation>
    <scope>NUCLEOTIDE SEQUENCE [LARGE SCALE GENOMIC DNA]</scope>
    <source>
        <strain evidence="2">DSM 21204</strain>
    </source>
</reference>
<comment type="caution">
    <text evidence="2">The sequence shown here is derived from an EMBL/GenBank/DDBJ whole genome shotgun (WGS) entry which is preliminary data.</text>
</comment>
<sequence length="384" mass="44055">MFYTITLSPAVDYIYKLNKPITIGTTNRASFDFAKLNKQIDLKNSSFGVPYIVYGGKGVNVSLCSLAHQIPSKALVLTNDPNQGYVCDWIKTHPQIAEQFVWFEALLHLRVNAKIMFNQTMTEINDQNFMTNWNWTEKILNYLETHVKTGDFISVNGNLPVLLDDQFQILGVNKAAYVTKVEEFIRRLHQIAKTKNAQIISDSNLLVNSLLLKEITFLFKPNLAELDEFFDKRKVKLREEFQLTEPIIDLAPIYQEIILKAISFFKRFRIKFLLISLGADGAVLVHANQIIIGRPNIRFQKEPIIGFQGCGDTMLGAFVSHYLQIKSDNIMSLDNLKELLVYAMAAGAAKALTFEIPDLQFIDQIYQKYFADQDKIIIHENYFY</sequence>
<evidence type="ECO:0000259" key="1">
    <source>
        <dbReference type="Pfam" id="PF00294"/>
    </source>
</evidence>
<proteinExistence type="predicted"/>
<evidence type="ECO:0000313" key="2">
    <source>
        <dbReference type="EMBL" id="MDQ0514051.1"/>
    </source>
</evidence>
<organism evidence="2 3">
    <name type="scientific">Mycoplasmoides fastidiosum</name>
    <dbReference type="NCBI Taxonomy" id="92758"/>
    <lineage>
        <taxon>Bacteria</taxon>
        <taxon>Bacillati</taxon>
        <taxon>Mycoplasmatota</taxon>
        <taxon>Mycoplasmoidales</taxon>
        <taxon>Mycoplasmoidaceae</taxon>
        <taxon>Mycoplasmoides</taxon>
    </lineage>
</organism>
<dbReference type="InterPro" id="IPR011611">
    <property type="entry name" value="PfkB_dom"/>
</dbReference>
<dbReference type="SUPFAM" id="SSF53613">
    <property type="entry name" value="Ribokinase-like"/>
    <property type="match status" value="1"/>
</dbReference>
<dbReference type="Proteomes" id="UP001240643">
    <property type="component" value="Unassembled WGS sequence"/>
</dbReference>
<dbReference type="PANTHER" id="PTHR46566:SF1">
    <property type="entry name" value="1-PHOSPHOFRUCTOKINASE"/>
    <property type="match status" value="1"/>
</dbReference>
<dbReference type="EMBL" id="JAUSWO010000001">
    <property type="protein sequence ID" value="MDQ0514051.1"/>
    <property type="molecule type" value="Genomic_DNA"/>
</dbReference>
<dbReference type="RefSeq" id="WP_256547257.1">
    <property type="nucleotide sequence ID" value="NZ_CP101809.1"/>
</dbReference>
<gene>
    <name evidence="2" type="ORF">J2Z62_000489</name>
</gene>
<dbReference type="Gene3D" id="3.40.1190.20">
    <property type="match status" value="1"/>
</dbReference>